<keyword evidence="2" id="KW-1185">Reference proteome</keyword>
<dbReference type="AlphaFoldDB" id="A0A6A6GY58"/>
<sequence length="207" mass="23602">MTADKTSWRSLAPEIRLMILKALIHDGYCSRYATVCQEWQDAIEQKNFSRLRPSLSRVAGLRVMAHRQRGLVRCIWLCTELQEGECSQCEDVEADTWQEVTTTSSLELFRSFFPFSANESLMEAWCSISASTPPATQSITSSIYPLDLTLFQIPTAIEERQRSMISVMAGFMVSRSLFRLRNVSIDSSKTSRWHRISGKDCLKSQSL</sequence>
<dbReference type="EMBL" id="ML991836">
    <property type="protein sequence ID" value="KAF2230736.1"/>
    <property type="molecule type" value="Genomic_DNA"/>
</dbReference>
<evidence type="ECO:0000313" key="2">
    <source>
        <dbReference type="Proteomes" id="UP000800092"/>
    </source>
</evidence>
<protein>
    <recommendedName>
        <fullName evidence="3">F-box domain-containing protein</fullName>
    </recommendedName>
</protein>
<dbReference type="Proteomes" id="UP000800092">
    <property type="component" value="Unassembled WGS sequence"/>
</dbReference>
<accession>A0A6A6GY58</accession>
<organism evidence="1 2">
    <name type="scientific">Viridothelium virens</name>
    <name type="common">Speckled blister lichen</name>
    <name type="synonym">Trypethelium virens</name>
    <dbReference type="NCBI Taxonomy" id="1048519"/>
    <lineage>
        <taxon>Eukaryota</taxon>
        <taxon>Fungi</taxon>
        <taxon>Dikarya</taxon>
        <taxon>Ascomycota</taxon>
        <taxon>Pezizomycotina</taxon>
        <taxon>Dothideomycetes</taxon>
        <taxon>Dothideomycetes incertae sedis</taxon>
        <taxon>Trypetheliales</taxon>
        <taxon>Trypetheliaceae</taxon>
        <taxon>Viridothelium</taxon>
    </lineage>
</organism>
<reference evidence="1" key="1">
    <citation type="journal article" date="2020" name="Stud. Mycol.">
        <title>101 Dothideomycetes genomes: a test case for predicting lifestyles and emergence of pathogens.</title>
        <authorList>
            <person name="Haridas S."/>
            <person name="Albert R."/>
            <person name="Binder M."/>
            <person name="Bloem J."/>
            <person name="Labutti K."/>
            <person name="Salamov A."/>
            <person name="Andreopoulos B."/>
            <person name="Baker S."/>
            <person name="Barry K."/>
            <person name="Bills G."/>
            <person name="Bluhm B."/>
            <person name="Cannon C."/>
            <person name="Castanera R."/>
            <person name="Culley D."/>
            <person name="Daum C."/>
            <person name="Ezra D."/>
            <person name="Gonzalez J."/>
            <person name="Henrissat B."/>
            <person name="Kuo A."/>
            <person name="Liang C."/>
            <person name="Lipzen A."/>
            <person name="Lutzoni F."/>
            <person name="Magnuson J."/>
            <person name="Mondo S."/>
            <person name="Nolan M."/>
            <person name="Ohm R."/>
            <person name="Pangilinan J."/>
            <person name="Park H.-J."/>
            <person name="Ramirez L."/>
            <person name="Alfaro M."/>
            <person name="Sun H."/>
            <person name="Tritt A."/>
            <person name="Yoshinaga Y."/>
            <person name="Zwiers L.-H."/>
            <person name="Turgeon B."/>
            <person name="Goodwin S."/>
            <person name="Spatafora J."/>
            <person name="Crous P."/>
            <person name="Grigoriev I."/>
        </authorList>
    </citation>
    <scope>NUCLEOTIDE SEQUENCE</scope>
    <source>
        <strain evidence="1">Tuck. ex Michener</strain>
    </source>
</reference>
<name>A0A6A6GY58_VIRVR</name>
<evidence type="ECO:0008006" key="3">
    <source>
        <dbReference type="Google" id="ProtNLM"/>
    </source>
</evidence>
<gene>
    <name evidence="1" type="ORF">EV356DRAFT_323859</name>
</gene>
<proteinExistence type="predicted"/>
<evidence type="ECO:0000313" key="1">
    <source>
        <dbReference type="EMBL" id="KAF2230736.1"/>
    </source>
</evidence>
<dbReference type="OrthoDB" id="3771697at2759"/>